<dbReference type="InterPro" id="IPR017896">
    <property type="entry name" value="4Fe4S_Fe-S-bd"/>
</dbReference>
<proteinExistence type="predicted"/>
<dbReference type="SUPFAM" id="SSF54862">
    <property type="entry name" value="4Fe-4S ferredoxins"/>
    <property type="match status" value="1"/>
</dbReference>
<gene>
    <name evidence="5" type="ORF">IAA06_07130</name>
</gene>
<protein>
    <submittedName>
        <fullName evidence="5">4Fe-4S binding protein</fullName>
    </submittedName>
</protein>
<dbReference type="PANTHER" id="PTHR43578">
    <property type="entry name" value="NADH-QUINONE OXIDOREDUCTASE SUBUNIT F"/>
    <property type="match status" value="1"/>
</dbReference>
<dbReference type="InterPro" id="IPR017900">
    <property type="entry name" value="4Fe4S_Fe_S_CS"/>
</dbReference>
<keyword evidence="2" id="KW-0408">Iron</keyword>
<dbReference type="PANTHER" id="PTHR43578:SF3">
    <property type="entry name" value="NADH-QUINONE OXIDOREDUCTASE SUBUNIT F"/>
    <property type="match status" value="1"/>
</dbReference>
<dbReference type="InterPro" id="IPR037207">
    <property type="entry name" value="Nuop51_4Fe4S-bd_sf"/>
</dbReference>
<dbReference type="GO" id="GO:0046872">
    <property type="term" value="F:metal ion binding"/>
    <property type="evidence" value="ECO:0007669"/>
    <property type="project" value="UniProtKB-KW"/>
</dbReference>
<comment type="caution">
    <text evidence="5">The sequence shown here is derived from an EMBL/GenBank/DDBJ whole genome shotgun (WGS) entry which is preliminary data.</text>
</comment>
<feature type="domain" description="4Fe-4S ferredoxin-type" evidence="4">
    <location>
        <begin position="343"/>
        <end position="372"/>
    </location>
</feature>
<dbReference type="PROSITE" id="PS00198">
    <property type="entry name" value="4FE4S_FER_1"/>
    <property type="match status" value="1"/>
</dbReference>
<feature type="domain" description="4Fe-4S ferredoxin-type" evidence="4">
    <location>
        <begin position="313"/>
        <end position="342"/>
    </location>
</feature>
<keyword evidence="1" id="KW-0479">Metal-binding</keyword>
<dbReference type="EMBL" id="DWYZ01000138">
    <property type="protein sequence ID" value="HJB28553.1"/>
    <property type="molecule type" value="Genomic_DNA"/>
</dbReference>
<evidence type="ECO:0000256" key="1">
    <source>
        <dbReference type="ARBA" id="ARBA00022723"/>
    </source>
</evidence>
<evidence type="ECO:0000313" key="6">
    <source>
        <dbReference type="Proteomes" id="UP000823842"/>
    </source>
</evidence>
<name>A0A9D2LSY7_9FIRM</name>
<evidence type="ECO:0000259" key="4">
    <source>
        <dbReference type="PROSITE" id="PS51379"/>
    </source>
</evidence>
<reference evidence="5" key="2">
    <citation type="submission" date="2021-04" db="EMBL/GenBank/DDBJ databases">
        <authorList>
            <person name="Gilroy R."/>
        </authorList>
    </citation>
    <scope>NUCLEOTIDE SEQUENCE</scope>
    <source>
        <strain evidence="5">ChiSjej1B19-5720</strain>
    </source>
</reference>
<dbReference type="PROSITE" id="PS51379">
    <property type="entry name" value="4FE4S_FER_2"/>
    <property type="match status" value="2"/>
</dbReference>
<dbReference type="InterPro" id="IPR019575">
    <property type="entry name" value="Nuop51_4Fe4S-bd"/>
</dbReference>
<dbReference type="Gene3D" id="3.30.70.20">
    <property type="match status" value="1"/>
</dbReference>
<dbReference type="AlphaFoldDB" id="A0A9D2LSY7"/>
<dbReference type="SUPFAM" id="SSF140490">
    <property type="entry name" value="Nqo1C-terminal domain-like"/>
    <property type="match status" value="1"/>
</dbReference>
<evidence type="ECO:0000256" key="3">
    <source>
        <dbReference type="ARBA" id="ARBA00023014"/>
    </source>
</evidence>
<dbReference type="Proteomes" id="UP000823842">
    <property type="component" value="Unassembled WGS sequence"/>
</dbReference>
<dbReference type="Pfam" id="PF10589">
    <property type="entry name" value="NADH_4Fe-4S"/>
    <property type="match status" value="1"/>
</dbReference>
<accession>A0A9D2LSY7</accession>
<reference evidence="5" key="1">
    <citation type="journal article" date="2021" name="PeerJ">
        <title>Extensive microbial diversity within the chicken gut microbiome revealed by metagenomics and culture.</title>
        <authorList>
            <person name="Gilroy R."/>
            <person name="Ravi A."/>
            <person name="Getino M."/>
            <person name="Pursley I."/>
            <person name="Horton D.L."/>
            <person name="Alikhan N.F."/>
            <person name="Baker D."/>
            <person name="Gharbi K."/>
            <person name="Hall N."/>
            <person name="Watson M."/>
            <person name="Adriaenssens E.M."/>
            <person name="Foster-Nyarko E."/>
            <person name="Jarju S."/>
            <person name="Secka A."/>
            <person name="Antonio M."/>
            <person name="Oren A."/>
            <person name="Chaudhuri R.R."/>
            <person name="La Ragione R."/>
            <person name="Hildebrand F."/>
            <person name="Pallen M.J."/>
        </authorList>
    </citation>
    <scope>NUCLEOTIDE SEQUENCE</scope>
    <source>
        <strain evidence="5">ChiSjej1B19-5720</strain>
    </source>
</reference>
<keyword evidence="3" id="KW-0411">Iron-sulfur</keyword>
<dbReference type="GO" id="GO:0051539">
    <property type="term" value="F:4 iron, 4 sulfur cluster binding"/>
    <property type="evidence" value="ECO:0007669"/>
    <property type="project" value="InterPro"/>
</dbReference>
<dbReference type="Gene3D" id="1.20.1440.230">
    <property type="entry name" value="NADH-ubiquinone oxidoreductase 51kDa subunit, iron-sulphur binding domain"/>
    <property type="match status" value="1"/>
</dbReference>
<dbReference type="Pfam" id="PF13237">
    <property type="entry name" value="Fer4_10"/>
    <property type="match status" value="1"/>
</dbReference>
<sequence length="390" mass="43016">MSALDTAKELGREAVLEKIKEAGLMEYGLNRGPLLERLEKAQSGKVHAGLNNADTDKVLLAVLKETPEKVFAGMCAAAFLTGTDSVTLYLPETETELAETLKETADQYKIQIVNDIINVREAENDLLMHIVTAAELTDLLNGSLKPGVYISIDKTTLKKVDENTKISDLVSLDGAKAVKLGYRYYTPKEAGELTAVCASNGVIEVLSETDCMVQKTTEQLNQYRRVSCGKCVFCREGLIQLEYMQRETTAARGKMDYLSLTKEIGEAMLTNTLCTVGQEASKVALDACEKYQEEYEAHIKKNKCPAGVCSSFVRIYIDPQACKGCGDCMDVCPCDCIEGKPKYIHMIDEFECTKCGKCMEACENDAILQTAGKLPKLPDRLTKVGKFRKR</sequence>
<evidence type="ECO:0000256" key="2">
    <source>
        <dbReference type="ARBA" id="ARBA00023004"/>
    </source>
</evidence>
<evidence type="ECO:0000313" key="5">
    <source>
        <dbReference type="EMBL" id="HJB28553.1"/>
    </source>
</evidence>
<organism evidence="5 6">
    <name type="scientific">Candidatus Blautia faecavium</name>
    <dbReference type="NCBI Taxonomy" id="2838487"/>
    <lineage>
        <taxon>Bacteria</taxon>
        <taxon>Bacillati</taxon>
        <taxon>Bacillota</taxon>
        <taxon>Clostridia</taxon>
        <taxon>Lachnospirales</taxon>
        <taxon>Lachnospiraceae</taxon>
        <taxon>Blautia</taxon>
    </lineage>
</organism>